<reference evidence="1 2" key="2">
    <citation type="submission" date="2018-11" db="EMBL/GenBank/DDBJ databases">
        <authorList>
            <consortium name="Pathogen Informatics"/>
        </authorList>
    </citation>
    <scope>NUCLEOTIDE SEQUENCE [LARGE SCALE GENOMIC DNA]</scope>
</reference>
<evidence type="ECO:0000313" key="1">
    <source>
        <dbReference type="EMBL" id="VDK58234.1"/>
    </source>
</evidence>
<dbReference type="EMBL" id="UYRT01019119">
    <property type="protein sequence ID" value="VDK58234.1"/>
    <property type="molecule type" value="Genomic_DNA"/>
</dbReference>
<proteinExistence type="predicted"/>
<evidence type="ECO:0000313" key="2">
    <source>
        <dbReference type="Proteomes" id="UP000271098"/>
    </source>
</evidence>
<sequence length="154" mass="17748">MIGVISNLQDILTDIQLVTRATGLSKPAKAKFCVYLFLQLAKKTRVFFSRFFFSDKRIEISFVEDFGIFCSSTCVDFVELKIGNDMGNTGYRICCYDKPDESLVSAQHLAVIIFRTTVGEDVGFKLKFRKSKCLARFREFRNRFAWKLRKAVIP</sequence>
<dbReference type="Gene3D" id="2.60.120.290">
    <property type="entry name" value="Spermadhesin, CUB domain"/>
    <property type="match status" value="1"/>
</dbReference>
<dbReference type="WBParaSite" id="GPUH_0000741801-mRNA-1">
    <property type="protein sequence ID" value="GPUH_0000741801-mRNA-1"/>
    <property type="gene ID" value="GPUH_0000741801"/>
</dbReference>
<organism evidence="3">
    <name type="scientific">Gongylonema pulchrum</name>
    <dbReference type="NCBI Taxonomy" id="637853"/>
    <lineage>
        <taxon>Eukaryota</taxon>
        <taxon>Metazoa</taxon>
        <taxon>Ecdysozoa</taxon>
        <taxon>Nematoda</taxon>
        <taxon>Chromadorea</taxon>
        <taxon>Rhabditida</taxon>
        <taxon>Spirurina</taxon>
        <taxon>Spiruromorpha</taxon>
        <taxon>Spiruroidea</taxon>
        <taxon>Gongylonematidae</taxon>
        <taxon>Gongylonema</taxon>
    </lineage>
</organism>
<dbReference type="OrthoDB" id="5848243at2759"/>
<accession>A0A183DFB8</accession>
<reference evidence="3" key="1">
    <citation type="submission" date="2016-06" db="UniProtKB">
        <authorList>
            <consortium name="WormBaseParasite"/>
        </authorList>
    </citation>
    <scope>IDENTIFICATION</scope>
</reference>
<keyword evidence="2" id="KW-1185">Reference proteome</keyword>
<dbReference type="AlphaFoldDB" id="A0A183DFB8"/>
<dbReference type="SUPFAM" id="SSF49854">
    <property type="entry name" value="Spermadhesin, CUB domain"/>
    <property type="match status" value="1"/>
</dbReference>
<gene>
    <name evidence="1" type="ORF">GPUH_LOCUS7410</name>
</gene>
<dbReference type="InterPro" id="IPR035914">
    <property type="entry name" value="Sperma_CUB_dom_sf"/>
</dbReference>
<dbReference type="Proteomes" id="UP000271098">
    <property type="component" value="Unassembled WGS sequence"/>
</dbReference>
<evidence type="ECO:0000313" key="3">
    <source>
        <dbReference type="WBParaSite" id="GPUH_0000741801-mRNA-1"/>
    </source>
</evidence>
<protein>
    <submittedName>
        <fullName evidence="3">ACT domain-containing protein</fullName>
    </submittedName>
</protein>
<name>A0A183DFB8_9BILA</name>